<reference evidence="7 8" key="1">
    <citation type="submission" date="2018-06" db="EMBL/GenBank/DDBJ databases">
        <authorList>
            <consortium name="Pathogen Informatics"/>
            <person name="Doyle S."/>
        </authorList>
    </citation>
    <scope>NUCLEOTIDE SEQUENCE [LARGE SCALE GENOMIC DNA]</scope>
    <source>
        <strain evidence="7 8">NCTC10254</strain>
    </source>
</reference>
<dbReference type="RefSeq" id="WP_005526241.1">
    <property type="nucleotide sequence ID" value="NZ_CP050134.2"/>
</dbReference>
<keyword evidence="4 5" id="KW-0472">Membrane</keyword>
<evidence type="ECO:0000256" key="5">
    <source>
        <dbReference type="SAM" id="Phobius"/>
    </source>
</evidence>
<dbReference type="InterPro" id="IPR051784">
    <property type="entry name" value="Nod_factor_ABC_transporter"/>
</dbReference>
<evidence type="ECO:0000256" key="2">
    <source>
        <dbReference type="ARBA" id="ARBA00022692"/>
    </source>
</evidence>
<feature type="transmembrane region" description="Helical" evidence="5">
    <location>
        <begin position="141"/>
        <end position="166"/>
    </location>
</feature>
<dbReference type="GO" id="GO:0140359">
    <property type="term" value="F:ABC-type transporter activity"/>
    <property type="evidence" value="ECO:0007669"/>
    <property type="project" value="InterPro"/>
</dbReference>
<feature type="transmembrane region" description="Helical" evidence="5">
    <location>
        <begin position="178"/>
        <end position="204"/>
    </location>
</feature>
<evidence type="ECO:0000256" key="1">
    <source>
        <dbReference type="ARBA" id="ARBA00004141"/>
    </source>
</evidence>
<feature type="transmembrane region" description="Helical" evidence="5">
    <location>
        <begin position="113"/>
        <end position="135"/>
    </location>
</feature>
<evidence type="ECO:0000313" key="8">
    <source>
        <dbReference type="Proteomes" id="UP000249886"/>
    </source>
</evidence>
<organism evidence="7 8">
    <name type="scientific">Corynebacterium matruchotii</name>
    <dbReference type="NCBI Taxonomy" id="43768"/>
    <lineage>
        <taxon>Bacteria</taxon>
        <taxon>Bacillati</taxon>
        <taxon>Actinomycetota</taxon>
        <taxon>Actinomycetes</taxon>
        <taxon>Mycobacteriales</taxon>
        <taxon>Corynebacteriaceae</taxon>
        <taxon>Corynebacterium</taxon>
    </lineage>
</organism>
<dbReference type="AlphaFoldDB" id="A0A6H9XE98"/>
<evidence type="ECO:0000259" key="6">
    <source>
        <dbReference type="Pfam" id="PF01061"/>
    </source>
</evidence>
<dbReference type="Proteomes" id="UP000249886">
    <property type="component" value="Unassembled WGS sequence"/>
</dbReference>
<evidence type="ECO:0000313" key="7">
    <source>
        <dbReference type="EMBL" id="SPW28146.1"/>
    </source>
</evidence>
<sequence>MMTTHLSAQLRAIIASAKIQLLIVAKRPMNIATGIITPWMFLSLFLIPRLGNLNQDQITHAISATITASFWAASIWSGAGIIRREKWMGTLGHTLSGLLSPMAAILAKMLGAVAYDVTLITISTISFCLIFRIPFHSTHPFLLAAGIILVAVFGVCSSILIAGLLINSRNPFHLTNAFGTPMLLLGGLLIPPSYLPPAVSWVSALINLYWLRQFLSSLTTIPDWGSLLIGCFVSTCYLLGAWLCIRHMVTRAKVRGTFEFT</sequence>
<comment type="subcellular location">
    <subcellularLocation>
        <location evidence="1">Membrane</location>
        <topology evidence="1">Multi-pass membrane protein</topology>
    </subcellularLocation>
</comment>
<dbReference type="EMBL" id="UARK01000004">
    <property type="protein sequence ID" value="SPW28146.1"/>
    <property type="molecule type" value="Genomic_DNA"/>
</dbReference>
<feature type="transmembrane region" description="Helical" evidence="5">
    <location>
        <begin position="29"/>
        <end position="47"/>
    </location>
</feature>
<keyword evidence="3 5" id="KW-1133">Transmembrane helix</keyword>
<feature type="transmembrane region" description="Helical" evidence="5">
    <location>
        <begin position="59"/>
        <end position="81"/>
    </location>
</feature>
<dbReference type="Pfam" id="PF01061">
    <property type="entry name" value="ABC2_membrane"/>
    <property type="match status" value="1"/>
</dbReference>
<dbReference type="InterPro" id="IPR013525">
    <property type="entry name" value="ABC2_TM"/>
</dbReference>
<protein>
    <submittedName>
        <fullName evidence="7">ABC-2 type transporter</fullName>
    </submittedName>
</protein>
<comment type="caution">
    <text evidence="7">The sequence shown here is derived from an EMBL/GenBank/DDBJ whole genome shotgun (WGS) entry which is preliminary data.</text>
</comment>
<dbReference type="GeneID" id="84574389"/>
<dbReference type="PANTHER" id="PTHR43229:SF2">
    <property type="entry name" value="NODULATION PROTEIN J"/>
    <property type="match status" value="1"/>
</dbReference>
<feature type="transmembrane region" description="Helical" evidence="5">
    <location>
        <begin position="224"/>
        <end position="245"/>
    </location>
</feature>
<accession>A0A6H9XE98</accession>
<dbReference type="GO" id="GO:0016020">
    <property type="term" value="C:membrane"/>
    <property type="evidence" value="ECO:0007669"/>
    <property type="project" value="UniProtKB-SubCell"/>
</dbReference>
<dbReference type="PANTHER" id="PTHR43229">
    <property type="entry name" value="NODULATION PROTEIN J"/>
    <property type="match status" value="1"/>
</dbReference>
<proteinExistence type="predicted"/>
<keyword evidence="2 5" id="KW-0812">Transmembrane</keyword>
<evidence type="ECO:0000256" key="4">
    <source>
        <dbReference type="ARBA" id="ARBA00023136"/>
    </source>
</evidence>
<name>A0A6H9XE98_9CORY</name>
<gene>
    <name evidence="7" type="ORF">NCTC10254_01172</name>
</gene>
<feature type="domain" description="ABC-2 type transporter transmembrane" evidence="6">
    <location>
        <begin position="14"/>
        <end position="212"/>
    </location>
</feature>
<evidence type="ECO:0000256" key="3">
    <source>
        <dbReference type="ARBA" id="ARBA00022989"/>
    </source>
</evidence>